<proteinExistence type="predicted"/>
<evidence type="ECO:0000313" key="2">
    <source>
        <dbReference type="Proteomes" id="UP000836387"/>
    </source>
</evidence>
<comment type="caution">
    <text evidence="1">The sequence shown here is derived from an EMBL/GenBank/DDBJ whole genome shotgun (WGS) entry which is preliminary data.</text>
</comment>
<accession>A0ACA9TCN1</accession>
<evidence type="ECO:0000313" key="1">
    <source>
        <dbReference type="EMBL" id="CAG9938630.1"/>
    </source>
</evidence>
<dbReference type="EMBL" id="CADEHS020000003">
    <property type="protein sequence ID" value="CAG9938630.1"/>
    <property type="molecule type" value="Genomic_DNA"/>
</dbReference>
<reference evidence="1" key="1">
    <citation type="submission" date="2020-04" db="EMBL/GenBank/DDBJ databases">
        <authorList>
            <person name="Broberg M."/>
        </authorList>
    </citation>
    <scope>NUCLEOTIDE SEQUENCE</scope>
</reference>
<sequence length="691" mass="76761">MAPHRYSSLFAAAAAMLALGHAEPLPSRHAVSFRGPFEIEMGGVHNINVEYTDDVDGELALVYGPCGISSISEAHHQVGRTHIGSHPLAKRHLDWESQRPTKFVWIIPSEVSSGCLHAFSDGILVGRSETIEVTPAKLRRRGTFADVTDAMGPWFDGVAYLEQKQPDEAFVASVKNKTFGILGAGISGLMTSLLLDSVGIKKWKIIESSERLGGRIRTHYLNNTTPEEGQYHELGPMRFPYTLTNSDTNETYPFMDSQLVFQLAEKLNKLNGGNKDLAVDFIPWIQNADNTPITTKFRRPDGTWPGKNEIAANPNWATNTTYSDPAEAEEAEEALEAFKGMTDEKIKEYATNVFRAHKQAVEEGLFDFSEIQYLRQVVGTNLNVSDEVASSAATGPMWEYDTGYFLATEWKTIRGGLNHLPNAFGNIVKDRISYNSKIHSLRYNSDTNTVSVSHRPTKGSNPLDAASTTETFDYVLNSVPFNLQRFWDLPPYSSLLSRAIDRLEFSTAAKVAIQYDTRFWEHLDHPIFGGCGRVNAPRIGQICFPAWQLNSTGPGVLLASYISGSDATAACAMTEEQHVAYVQRAVVDIFGKVAEDNWTGNFARQCWAHDENHGGSWASPVGSQQPLYLPAYWQTELNTVLIGEHTSFTHAWIFSALESAVRGTVQLLLDLGLVDEAKEITKTWMARWIRV</sequence>
<organism evidence="1 2">
    <name type="scientific">Clonostachys rosea f. rosea IK726</name>
    <dbReference type="NCBI Taxonomy" id="1349383"/>
    <lineage>
        <taxon>Eukaryota</taxon>
        <taxon>Fungi</taxon>
        <taxon>Dikarya</taxon>
        <taxon>Ascomycota</taxon>
        <taxon>Pezizomycotina</taxon>
        <taxon>Sordariomycetes</taxon>
        <taxon>Hypocreomycetidae</taxon>
        <taxon>Hypocreales</taxon>
        <taxon>Bionectriaceae</taxon>
        <taxon>Clonostachys</taxon>
    </lineage>
</organism>
<reference evidence="1" key="2">
    <citation type="submission" date="2021-10" db="EMBL/GenBank/DDBJ databases">
        <authorList>
            <person name="Piombo E."/>
        </authorList>
    </citation>
    <scope>NUCLEOTIDE SEQUENCE</scope>
</reference>
<name>A0ACA9TCN1_BIOOC</name>
<protein>
    <submittedName>
        <fullName evidence="1">Uncharacterized protein</fullName>
    </submittedName>
</protein>
<dbReference type="Proteomes" id="UP000836387">
    <property type="component" value="Unassembled WGS sequence"/>
</dbReference>
<keyword evidence="2" id="KW-1185">Reference proteome</keyword>
<gene>
    <name evidence="1" type="ORF">CRV2_00007057</name>
</gene>